<dbReference type="Gene3D" id="3.90.1680.10">
    <property type="entry name" value="SOS response associated peptidase-like"/>
    <property type="match status" value="1"/>
</dbReference>
<dbReference type="KEGG" id="ppu:PP_2941"/>
<dbReference type="EMBL" id="AE015451">
    <property type="protein sequence ID" value="AAN68549.1"/>
    <property type="molecule type" value="Genomic_DNA"/>
</dbReference>
<dbReference type="Proteomes" id="UP000000556">
    <property type="component" value="Chromosome"/>
</dbReference>
<keyword evidence="2 8" id="KW-0645">Protease</keyword>
<dbReference type="AlphaFoldDB" id="Q88IQ8"/>
<keyword evidence="7" id="KW-0456">Lyase</keyword>
<comment type="similarity">
    <text evidence="1 8">Belongs to the SOS response-associated peptidase family.</text>
</comment>
<keyword evidence="5" id="KW-0190">Covalent protein-DNA linkage</keyword>
<evidence type="ECO:0000313" key="9">
    <source>
        <dbReference type="EMBL" id="AAN68549.1"/>
    </source>
</evidence>
<dbReference type="PhylomeDB" id="Q88IQ8"/>
<keyword evidence="6" id="KW-0238">DNA-binding</keyword>
<dbReference type="Pfam" id="PF02586">
    <property type="entry name" value="SRAP"/>
    <property type="match status" value="1"/>
</dbReference>
<reference evidence="9 10" key="1">
    <citation type="journal article" date="2002" name="Environ. Microbiol.">
        <title>Complete genome sequence and comparative analysis of the metabolically versatile Pseudomonas putida KT2440.</title>
        <authorList>
            <person name="Nelson K.E."/>
            <person name="Weinel C."/>
            <person name="Paulsen I.T."/>
            <person name="Dodson R.J."/>
            <person name="Hilbert H."/>
            <person name="Martins dos Santos V.A."/>
            <person name="Fouts D.E."/>
            <person name="Gill S.R."/>
            <person name="Pop M."/>
            <person name="Holmes M."/>
            <person name="Brinkac L."/>
            <person name="Beanan M."/>
            <person name="DeBoy R.T."/>
            <person name="Daugherty S."/>
            <person name="Kolonay J."/>
            <person name="Madupu R."/>
            <person name="Nelson W."/>
            <person name="White O."/>
            <person name="Peterson J."/>
            <person name="Khouri H."/>
            <person name="Hance I."/>
            <person name="Chris Lee P."/>
            <person name="Holtzapple E."/>
            <person name="Scanlan D."/>
            <person name="Tran K."/>
            <person name="Moazzez A."/>
            <person name="Utterback T."/>
            <person name="Rizzo M."/>
            <person name="Lee K."/>
            <person name="Kosack D."/>
            <person name="Moestl D."/>
            <person name="Wedler H."/>
            <person name="Lauber J."/>
            <person name="Stjepandic D."/>
            <person name="Hoheisel J."/>
            <person name="Straetz M."/>
            <person name="Heim S."/>
            <person name="Kiewitz C."/>
            <person name="Eisen J.A."/>
            <person name="Timmis K.N."/>
            <person name="Dusterhoft A."/>
            <person name="Tummler B."/>
            <person name="Fraser C.M."/>
        </authorList>
    </citation>
    <scope>NUCLEOTIDE SEQUENCE [LARGE SCALE GENOMIC DNA]</scope>
    <source>
        <strain evidence="10">ATCC 47054 / DSM 6125 / CFBP 8728 / NCIMB 11950 / KT2440</strain>
    </source>
</reference>
<name>Q88IQ8_PSEPK</name>
<dbReference type="GO" id="GO:0003697">
    <property type="term" value="F:single-stranded DNA binding"/>
    <property type="evidence" value="ECO:0007669"/>
    <property type="project" value="InterPro"/>
</dbReference>
<dbReference type="STRING" id="160488.PP_2941"/>
<dbReference type="SUPFAM" id="SSF143081">
    <property type="entry name" value="BB1717-like"/>
    <property type="match status" value="1"/>
</dbReference>
<evidence type="ECO:0000256" key="8">
    <source>
        <dbReference type="RuleBase" id="RU364100"/>
    </source>
</evidence>
<dbReference type="PANTHER" id="PTHR13604:SF0">
    <property type="entry name" value="ABASIC SITE PROCESSING PROTEIN HMCES"/>
    <property type="match status" value="1"/>
</dbReference>
<dbReference type="PANTHER" id="PTHR13604">
    <property type="entry name" value="DC12-RELATED"/>
    <property type="match status" value="1"/>
</dbReference>
<evidence type="ECO:0000256" key="1">
    <source>
        <dbReference type="ARBA" id="ARBA00008136"/>
    </source>
</evidence>
<dbReference type="GO" id="GO:0006508">
    <property type="term" value="P:proteolysis"/>
    <property type="evidence" value="ECO:0007669"/>
    <property type="project" value="UniProtKB-KW"/>
</dbReference>
<keyword evidence="10" id="KW-1185">Reference proteome</keyword>
<dbReference type="BioCyc" id="PPUT160488:G1G01-3121-MONOMER"/>
<evidence type="ECO:0000256" key="6">
    <source>
        <dbReference type="ARBA" id="ARBA00023125"/>
    </source>
</evidence>
<dbReference type="PaxDb" id="160488-PP_2941"/>
<dbReference type="InterPro" id="IPR036590">
    <property type="entry name" value="SRAP-like"/>
</dbReference>
<dbReference type="GO" id="GO:0008233">
    <property type="term" value="F:peptidase activity"/>
    <property type="evidence" value="ECO:0007669"/>
    <property type="project" value="UniProtKB-KW"/>
</dbReference>
<keyword evidence="3" id="KW-0227">DNA damage</keyword>
<gene>
    <name evidence="9" type="ordered locus">PP_2941</name>
</gene>
<keyword evidence="4 8" id="KW-0378">Hydrolase</keyword>
<organism evidence="9 10">
    <name type="scientific">Pseudomonas putida (strain ATCC 47054 / DSM 6125 / CFBP 8728 / NCIMB 11950 / KT2440)</name>
    <dbReference type="NCBI Taxonomy" id="160488"/>
    <lineage>
        <taxon>Bacteria</taxon>
        <taxon>Pseudomonadati</taxon>
        <taxon>Pseudomonadota</taxon>
        <taxon>Gammaproteobacteria</taxon>
        <taxon>Pseudomonadales</taxon>
        <taxon>Pseudomonadaceae</taxon>
        <taxon>Pseudomonas</taxon>
    </lineage>
</organism>
<dbReference type="GO" id="GO:0106300">
    <property type="term" value="P:protein-DNA covalent cross-linking repair"/>
    <property type="evidence" value="ECO:0007669"/>
    <property type="project" value="InterPro"/>
</dbReference>
<evidence type="ECO:0000256" key="2">
    <source>
        <dbReference type="ARBA" id="ARBA00022670"/>
    </source>
</evidence>
<evidence type="ECO:0000256" key="3">
    <source>
        <dbReference type="ARBA" id="ARBA00022763"/>
    </source>
</evidence>
<evidence type="ECO:0000313" key="10">
    <source>
        <dbReference type="Proteomes" id="UP000000556"/>
    </source>
</evidence>
<sequence>MVVGRSFSPALPGLRVRHAVAPSTPSIHPSAMLALAGGPRMCGRLSQYRGIHDFVETLSLPEAWQNNVGDQPLGRYNVAPTTPVALLRVDEAGPRADLVRWGWRPHWATDRAAPINARVEKVAHGPFFRAIWPHRGITPIDGWYEWVDEGGPKKQPYYIRRRDGRPSLCASIGQFAGSEHDGFVIITADAQGGMVDVHDRRPVVLAPDLAREWMQPATPGEQAEQMALNLGEPAEAFEWYRVSTAIANVRNQGAELIEPLQ</sequence>
<dbReference type="PATRIC" id="fig|160488.4.peg.3115"/>
<protein>
    <recommendedName>
        <fullName evidence="8">Abasic site processing protein</fullName>
        <ecNumber evidence="8">3.4.-.-</ecNumber>
    </recommendedName>
</protein>
<proteinExistence type="inferred from homology"/>
<dbReference type="EC" id="3.4.-.-" evidence="8"/>
<dbReference type="HOGENOM" id="CLU_035990_6_1_6"/>
<dbReference type="InterPro" id="IPR003738">
    <property type="entry name" value="SRAP"/>
</dbReference>
<dbReference type="eggNOG" id="COG2135">
    <property type="taxonomic scope" value="Bacteria"/>
</dbReference>
<evidence type="ECO:0000256" key="7">
    <source>
        <dbReference type="ARBA" id="ARBA00023239"/>
    </source>
</evidence>
<reference evidence="9 10" key="2">
    <citation type="journal article" date="2016" name="Environ. Microbiol.">
        <title>The revisited genome of Pseudomonas putida KT2440 enlightens its value as a robust metabolic chassis.</title>
        <authorList>
            <person name="Belda E."/>
            <person name="van Heck R.G."/>
            <person name="Lopez-Sanchez M.J."/>
            <person name="Cruveiller S."/>
            <person name="Barbe V."/>
            <person name="Fraser C."/>
            <person name="Klenk H.P."/>
            <person name="Petersen J."/>
            <person name="Morgat A."/>
            <person name="Nikel P.I."/>
            <person name="Vallenet D."/>
            <person name="Rouy Z."/>
            <person name="Sekowska A."/>
            <person name="Martins Dos Santos V.A."/>
            <person name="de Lorenzo V."/>
            <person name="Danchin A."/>
            <person name="Medigue C."/>
        </authorList>
    </citation>
    <scope>NUCLEOTIDE SEQUENCE [LARGE SCALE GENOMIC DNA]</scope>
    <source>
        <strain evidence="10">ATCC 47054 / DSM 6125 / CFBP 8728 / NCIMB 11950 / KT2440</strain>
    </source>
</reference>
<dbReference type="OrthoDB" id="6192129at2"/>
<dbReference type="GO" id="GO:0016829">
    <property type="term" value="F:lyase activity"/>
    <property type="evidence" value="ECO:0007669"/>
    <property type="project" value="UniProtKB-KW"/>
</dbReference>
<evidence type="ECO:0000256" key="5">
    <source>
        <dbReference type="ARBA" id="ARBA00023124"/>
    </source>
</evidence>
<evidence type="ECO:0000256" key="4">
    <source>
        <dbReference type="ARBA" id="ARBA00022801"/>
    </source>
</evidence>
<accession>Q88IQ8</accession>